<dbReference type="InterPro" id="IPR036770">
    <property type="entry name" value="Ankyrin_rpt-contain_sf"/>
</dbReference>
<dbReference type="PANTHER" id="PTHR24201">
    <property type="entry name" value="ANK_REP_REGION DOMAIN-CONTAINING PROTEIN"/>
    <property type="match status" value="1"/>
</dbReference>
<sequence length="454" mass="50152">FHRAARDGFVDILKEASRKDCNRPDEDDMTPTLWAAFHGNLESLRLIVSRGGDPDRTDHLGCTALHHAASRGHLTCVSFLLSFGANLWSLDNDFRSALDLAALNGHRQVMQFLDRHAAQQLTANEKAVRRRQQRAQSDAEKRVSRFTKRQSRAAKEAAKQEQRFRKDAQQQKETRSLRSVTSLGSEPMPYSAHFTTMNSKNNKTFMTGVAKKLRQRSIKSEPSAFKVSGLQNDGTKTIRSLSGLRRDSHVMYMRSQSLDAADVSLYDIDAEPFCEDSLDDVQQASTSHADSGIDSDSPGPHDFVSPPGFGSIAFMNRRLTQGTLKSLPAHDGKDSAIHSPDSSKSSVSDSIGTVGSLAQRIRDLPWEDDDPLLDDDDEDDAGSSLELFLASNALTECLPLLHREKIDMSALMLASEADLRSIGLPLGTRLKLLDAVSKRKDAMQTPGELTDTML</sequence>
<proteinExistence type="predicted"/>
<keyword evidence="8" id="KW-1185">Reference proteome</keyword>
<feature type="non-terminal residue" evidence="6">
    <location>
        <position position="454"/>
    </location>
</feature>
<dbReference type="EMBL" id="KB310206">
    <property type="protein sequence ID" value="ELT92243.1"/>
    <property type="molecule type" value="Genomic_DNA"/>
</dbReference>
<dbReference type="SUPFAM" id="SSF47769">
    <property type="entry name" value="SAM/Pointed domain"/>
    <property type="match status" value="1"/>
</dbReference>
<dbReference type="Pfam" id="PF00536">
    <property type="entry name" value="SAM_1"/>
    <property type="match status" value="1"/>
</dbReference>
<dbReference type="PROSITE" id="PS50297">
    <property type="entry name" value="ANK_REP_REGION"/>
    <property type="match status" value="1"/>
</dbReference>
<dbReference type="Proteomes" id="UP000014760">
    <property type="component" value="Unassembled WGS sequence"/>
</dbReference>
<evidence type="ECO:0000256" key="1">
    <source>
        <dbReference type="ARBA" id="ARBA00022737"/>
    </source>
</evidence>
<dbReference type="Pfam" id="PF12796">
    <property type="entry name" value="Ank_2"/>
    <property type="match status" value="1"/>
</dbReference>
<feature type="region of interest" description="Disordered" evidence="4">
    <location>
        <begin position="279"/>
        <end position="307"/>
    </location>
</feature>
<dbReference type="FunCoup" id="R7TER1">
    <property type="interactions" value="42"/>
</dbReference>
<dbReference type="InterPro" id="IPR002110">
    <property type="entry name" value="Ankyrin_rpt"/>
</dbReference>
<keyword evidence="2 3" id="KW-0040">ANK repeat</keyword>
<feature type="region of interest" description="Disordered" evidence="4">
    <location>
        <begin position="124"/>
        <end position="190"/>
    </location>
</feature>
<dbReference type="HOGENOM" id="CLU_028071_0_0_1"/>
<dbReference type="Gene3D" id="1.10.150.50">
    <property type="entry name" value="Transcription Factor, Ets-1"/>
    <property type="match status" value="1"/>
</dbReference>
<accession>R7TER1</accession>
<dbReference type="STRING" id="283909.R7TER1"/>
<dbReference type="EMBL" id="AMQN01013412">
    <property type="status" value="NOT_ANNOTATED_CDS"/>
    <property type="molecule type" value="Genomic_DNA"/>
</dbReference>
<dbReference type="EnsemblMetazoa" id="CapteT34265">
    <property type="protein sequence ID" value="CapteP34265"/>
    <property type="gene ID" value="CapteG34265"/>
</dbReference>
<gene>
    <name evidence="6" type="ORF">CAPTEDRAFT_34265</name>
</gene>
<evidence type="ECO:0000313" key="8">
    <source>
        <dbReference type="Proteomes" id="UP000014760"/>
    </source>
</evidence>
<dbReference type="OrthoDB" id="76949at2759"/>
<dbReference type="InterPro" id="IPR013761">
    <property type="entry name" value="SAM/pointed_sf"/>
</dbReference>
<reference evidence="6 8" key="2">
    <citation type="journal article" date="2013" name="Nature">
        <title>Insights into bilaterian evolution from three spiralian genomes.</title>
        <authorList>
            <person name="Simakov O."/>
            <person name="Marletaz F."/>
            <person name="Cho S.J."/>
            <person name="Edsinger-Gonzales E."/>
            <person name="Havlak P."/>
            <person name="Hellsten U."/>
            <person name="Kuo D.H."/>
            <person name="Larsson T."/>
            <person name="Lv J."/>
            <person name="Arendt D."/>
            <person name="Savage R."/>
            <person name="Osoegawa K."/>
            <person name="de Jong P."/>
            <person name="Grimwood J."/>
            <person name="Chapman J.A."/>
            <person name="Shapiro H."/>
            <person name="Aerts A."/>
            <person name="Otillar R.P."/>
            <person name="Terry A.Y."/>
            <person name="Boore J.L."/>
            <person name="Grigoriev I.V."/>
            <person name="Lindberg D.R."/>
            <person name="Seaver E.C."/>
            <person name="Weisblat D.A."/>
            <person name="Putnam N.H."/>
            <person name="Rokhsar D.S."/>
        </authorList>
    </citation>
    <scope>NUCLEOTIDE SEQUENCE</scope>
    <source>
        <strain evidence="6 8">I ESC-2004</strain>
    </source>
</reference>
<dbReference type="SMART" id="SM00248">
    <property type="entry name" value="ANK"/>
    <property type="match status" value="3"/>
</dbReference>
<feature type="non-terminal residue" evidence="6">
    <location>
        <position position="1"/>
    </location>
</feature>
<evidence type="ECO:0000256" key="2">
    <source>
        <dbReference type="ARBA" id="ARBA00023043"/>
    </source>
</evidence>
<protein>
    <recommendedName>
        <fullName evidence="5">SAM domain-containing protein</fullName>
    </recommendedName>
</protein>
<evidence type="ECO:0000259" key="5">
    <source>
        <dbReference type="Pfam" id="PF00536"/>
    </source>
</evidence>
<dbReference type="SUPFAM" id="SSF48403">
    <property type="entry name" value="Ankyrin repeat"/>
    <property type="match status" value="1"/>
</dbReference>
<reference evidence="8" key="1">
    <citation type="submission" date="2012-12" db="EMBL/GenBank/DDBJ databases">
        <authorList>
            <person name="Hellsten U."/>
            <person name="Grimwood J."/>
            <person name="Chapman J.A."/>
            <person name="Shapiro H."/>
            <person name="Aerts A."/>
            <person name="Otillar R.P."/>
            <person name="Terry A.Y."/>
            <person name="Boore J.L."/>
            <person name="Simakov O."/>
            <person name="Marletaz F."/>
            <person name="Cho S.-J."/>
            <person name="Edsinger-Gonzales E."/>
            <person name="Havlak P."/>
            <person name="Kuo D.-H."/>
            <person name="Larsson T."/>
            <person name="Lv J."/>
            <person name="Arendt D."/>
            <person name="Savage R."/>
            <person name="Osoegawa K."/>
            <person name="de Jong P."/>
            <person name="Lindberg D.R."/>
            <person name="Seaver E.C."/>
            <person name="Weisblat D.A."/>
            <person name="Putnam N.H."/>
            <person name="Grigoriev I.V."/>
            <person name="Rokhsar D.S."/>
        </authorList>
    </citation>
    <scope>NUCLEOTIDE SEQUENCE</scope>
    <source>
        <strain evidence="8">I ESC-2004</strain>
    </source>
</reference>
<reference evidence="7" key="3">
    <citation type="submission" date="2015-06" db="UniProtKB">
        <authorList>
            <consortium name="EnsemblMetazoa"/>
        </authorList>
    </citation>
    <scope>IDENTIFICATION</scope>
</reference>
<feature type="domain" description="SAM" evidence="5">
    <location>
        <begin position="385"/>
        <end position="438"/>
    </location>
</feature>
<keyword evidence="1" id="KW-0677">Repeat</keyword>
<name>R7TER1_CAPTE</name>
<dbReference type="InterPro" id="IPR001660">
    <property type="entry name" value="SAM"/>
</dbReference>
<feature type="repeat" description="ANK" evidence="3">
    <location>
        <begin position="27"/>
        <end position="59"/>
    </location>
</feature>
<dbReference type="AlphaFoldDB" id="R7TER1"/>
<dbReference type="OMA" id="VMYVGTF"/>
<evidence type="ECO:0000313" key="7">
    <source>
        <dbReference type="EnsemblMetazoa" id="CapteP34265"/>
    </source>
</evidence>
<dbReference type="PROSITE" id="PS50088">
    <property type="entry name" value="ANK_REPEAT"/>
    <property type="match status" value="2"/>
</dbReference>
<dbReference type="PANTHER" id="PTHR24201:SF15">
    <property type="entry name" value="ANKYRIN REPEAT DOMAIN-CONTAINING PROTEIN 66"/>
    <property type="match status" value="1"/>
</dbReference>
<feature type="repeat" description="ANK" evidence="3">
    <location>
        <begin position="60"/>
        <end position="92"/>
    </location>
</feature>
<evidence type="ECO:0000256" key="3">
    <source>
        <dbReference type="PROSITE-ProRule" id="PRU00023"/>
    </source>
</evidence>
<feature type="compositionally biased region" description="Basic and acidic residues" evidence="4">
    <location>
        <begin position="153"/>
        <end position="176"/>
    </location>
</feature>
<dbReference type="Gene3D" id="1.25.40.20">
    <property type="entry name" value="Ankyrin repeat-containing domain"/>
    <property type="match status" value="1"/>
</dbReference>
<feature type="compositionally biased region" description="Low complexity" evidence="4">
    <location>
        <begin position="339"/>
        <end position="350"/>
    </location>
</feature>
<dbReference type="InterPro" id="IPR050776">
    <property type="entry name" value="Ank_Repeat/CDKN_Inhibitor"/>
</dbReference>
<evidence type="ECO:0000256" key="4">
    <source>
        <dbReference type="SAM" id="MobiDB-lite"/>
    </source>
</evidence>
<organism evidence="6">
    <name type="scientific">Capitella teleta</name>
    <name type="common">Polychaete worm</name>
    <dbReference type="NCBI Taxonomy" id="283909"/>
    <lineage>
        <taxon>Eukaryota</taxon>
        <taxon>Metazoa</taxon>
        <taxon>Spiralia</taxon>
        <taxon>Lophotrochozoa</taxon>
        <taxon>Annelida</taxon>
        <taxon>Polychaeta</taxon>
        <taxon>Sedentaria</taxon>
        <taxon>Scolecida</taxon>
        <taxon>Capitellidae</taxon>
        <taxon>Capitella</taxon>
    </lineage>
</organism>
<feature type="region of interest" description="Disordered" evidence="4">
    <location>
        <begin position="325"/>
        <end position="351"/>
    </location>
</feature>
<evidence type="ECO:0000313" key="6">
    <source>
        <dbReference type="EMBL" id="ELT92243.1"/>
    </source>
</evidence>
<feature type="compositionally biased region" description="Polar residues" evidence="4">
    <location>
        <begin position="280"/>
        <end position="289"/>
    </location>
</feature>